<evidence type="ECO:0000313" key="2">
    <source>
        <dbReference type="EMBL" id="GIH85046.1"/>
    </source>
</evidence>
<sequence>MSLAAYLVEAAYQHRPASGVSKPRKRMRTPGPFLVSRAMIVSPSTMRRTIAFRTPFGSPCGAAAAAGAGETVRTVPVARAVPVSRNARRVPLTENLSLAEREDGRRGREIAGQHPFRGNRASFPRQPERNGKFHPGW</sequence>
<feature type="compositionally biased region" description="Basic and acidic residues" evidence="1">
    <location>
        <begin position="100"/>
        <end position="111"/>
    </location>
</feature>
<reference evidence="2" key="1">
    <citation type="submission" date="2021-01" db="EMBL/GenBank/DDBJ databases">
        <title>Whole genome shotgun sequence of Planobispora rosea NBRC 15558.</title>
        <authorList>
            <person name="Komaki H."/>
            <person name="Tamura T."/>
        </authorList>
    </citation>
    <scope>NUCLEOTIDE SEQUENCE</scope>
    <source>
        <strain evidence="2">NBRC 15558</strain>
    </source>
</reference>
<evidence type="ECO:0000313" key="3">
    <source>
        <dbReference type="Proteomes" id="UP000655044"/>
    </source>
</evidence>
<gene>
    <name evidence="2" type="ORF">Pro02_34540</name>
</gene>
<feature type="region of interest" description="Disordered" evidence="1">
    <location>
        <begin position="100"/>
        <end position="137"/>
    </location>
</feature>
<dbReference type="AlphaFoldDB" id="A0A8J3RXU1"/>
<proteinExistence type="predicted"/>
<dbReference type="EMBL" id="BOOI01000031">
    <property type="protein sequence ID" value="GIH85046.1"/>
    <property type="molecule type" value="Genomic_DNA"/>
</dbReference>
<accession>A0A8J3RXU1</accession>
<evidence type="ECO:0000256" key="1">
    <source>
        <dbReference type="SAM" id="MobiDB-lite"/>
    </source>
</evidence>
<organism evidence="2 3">
    <name type="scientific">Planobispora rosea</name>
    <dbReference type="NCBI Taxonomy" id="35762"/>
    <lineage>
        <taxon>Bacteria</taxon>
        <taxon>Bacillati</taxon>
        <taxon>Actinomycetota</taxon>
        <taxon>Actinomycetes</taxon>
        <taxon>Streptosporangiales</taxon>
        <taxon>Streptosporangiaceae</taxon>
        <taxon>Planobispora</taxon>
    </lineage>
</organism>
<name>A0A8J3RXU1_PLARO</name>
<keyword evidence="3" id="KW-1185">Reference proteome</keyword>
<comment type="caution">
    <text evidence="2">The sequence shown here is derived from an EMBL/GenBank/DDBJ whole genome shotgun (WGS) entry which is preliminary data.</text>
</comment>
<dbReference type="Proteomes" id="UP000655044">
    <property type="component" value="Unassembled WGS sequence"/>
</dbReference>
<protein>
    <submittedName>
        <fullName evidence="2">Uncharacterized protein</fullName>
    </submittedName>
</protein>